<evidence type="ECO:0000313" key="1">
    <source>
        <dbReference type="EMBL" id="CUS20497.1"/>
    </source>
</evidence>
<proteinExistence type="predicted"/>
<sequence>MSRNFYAGEDISTGSSEGPLLPDILHTEDVSTKTLPSGNQIYDSKALDSWFSGIRKYVTHKYHIYKTELDTQKSAAANEWKSAQDYVSQHVLTDNYERQELLVPAGVLALGAFFTGRVLTNRRNWGFDSPLNTSKAGILARNPSALGRMLTSIPSRMLLPWLLTGTVLSQVTPVTWNNGIKALEQNVLPADLVARYHELWNQYLVDGIQKASASVHRNVNASLQQNIGEVRHFLIKKLDL</sequence>
<organism evidence="1 2">
    <name type="scientific">Lachancea quebecensis</name>
    <dbReference type="NCBI Taxonomy" id="1654605"/>
    <lineage>
        <taxon>Eukaryota</taxon>
        <taxon>Fungi</taxon>
        <taxon>Dikarya</taxon>
        <taxon>Ascomycota</taxon>
        <taxon>Saccharomycotina</taxon>
        <taxon>Saccharomycetes</taxon>
        <taxon>Saccharomycetales</taxon>
        <taxon>Saccharomycetaceae</taxon>
        <taxon>Lachancea</taxon>
    </lineage>
</organism>
<keyword evidence="2" id="KW-1185">Reference proteome</keyword>
<reference evidence="2" key="1">
    <citation type="submission" date="2015-10" db="EMBL/GenBank/DDBJ databases">
        <authorList>
            <person name="Devillers H."/>
        </authorList>
    </citation>
    <scope>NUCLEOTIDE SEQUENCE [LARGE SCALE GENOMIC DNA]</scope>
</reference>
<dbReference type="EMBL" id="LN890560">
    <property type="protein sequence ID" value="CUS20497.1"/>
    <property type="molecule type" value="Genomic_DNA"/>
</dbReference>
<gene>
    <name evidence="1" type="ORF">LAQU0_S01e07932g</name>
</gene>
<name>A0A0P1KPF8_9SACH</name>
<dbReference type="Proteomes" id="UP000236544">
    <property type="component" value="Unassembled WGS sequence"/>
</dbReference>
<evidence type="ECO:0000313" key="2">
    <source>
        <dbReference type="Proteomes" id="UP000236544"/>
    </source>
</evidence>
<dbReference type="AlphaFoldDB" id="A0A0P1KPF8"/>
<accession>A0A0P1KPF8</accession>
<protein>
    <submittedName>
        <fullName evidence="1">LAQU0S01e07932g1_1</fullName>
    </submittedName>
</protein>
<dbReference type="OrthoDB" id="4039294at2759"/>